<dbReference type="EMBL" id="VSSQ01088409">
    <property type="protein sequence ID" value="MPN35053.1"/>
    <property type="molecule type" value="Genomic_DNA"/>
</dbReference>
<dbReference type="CDD" id="cd02869">
    <property type="entry name" value="PseudoU_synth_RluA_like"/>
    <property type="match status" value="1"/>
</dbReference>
<sequence>MVFALNEKAASEINKQINNGSFKKNYYAVICGTAKSESGELRNYLVKNQRLNISAISNKENKNAKEAVLKYRLIKTIENDTFGKLSLMDIELFTGRHHQIRVQMSYAGLPLWGDVKYNPDFKRGYYNVSPALYSHRIELINPETKKKEVFEKTPQFEPFSLFI</sequence>
<dbReference type="InterPro" id="IPR006145">
    <property type="entry name" value="PsdUridine_synth_RsuA/RluA"/>
</dbReference>
<protein>
    <recommendedName>
        <fullName evidence="1">Pseudouridine synthase RsuA/RluA-like domain-containing protein</fullName>
    </recommendedName>
</protein>
<gene>
    <name evidence="2" type="ORF">SDC9_182547</name>
</gene>
<dbReference type="GO" id="GO:0009982">
    <property type="term" value="F:pseudouridine synthase activity"/>
    <property type="evidence" value="ECO:0007669"/>
    <property type="project" value="InterPro"/>
</dbReference>
<proteinExistence type="predicted"/>
<reference evidence="2" key="1">
    <citation type="submission" date="2019-08" db="EMBL/GenBank/DDBJ databases">
        <authorList>
            <person name="Kucharzyk K."/>
            <person name="Murdoch R.W."/>
            <person name="Higgins S."/>
            <person name="Loffler F."/>
        </authorList>
    </citation>
    <scope>NUCLEOTIDE SEQUENCE</scope>
</reference>
<dbReference type="PANTHER" id="PTHR21600">
    <property type="entry name" value="MITOCHONDRIAL RNA PSEUDOURIDINE SYNTHASE"/>
    <property type="match status" value="1"/>
</dbReference>
<dbReference type="InterPro" id="IPR020103">
    <property type="entry name" value="PsdUridine_synth_cat_dom_sf"/>
</dbReference>
<dbReference type="Pfam" id="PF00849">
    <property type="entry name" value="PseudoU_synth_2"/>
    <property type="match status" value="1"/>
</dbReference>
<dbReference type="GO" id="GO:0003723">
    <property type="term" value="F:RNA binding"/>
    <property type="evidence" value="ECO:0007669"/>
    <property type="project" value="InterPro"/>
</dbReference>
<organism evidence="2">
    <name type="scientific">bioreactor metagenome</name>
    <dbReference type="NCBI Taxonomy" id="1076179"/>
    <lineage>
        <taxon>unclassified sequences</taxon>
        <taxon>metagenomes</taxon>
        <taxon>ecological metagenomes</taxon>
    </lineage>
</organism>
<dbReference type="Gene3D" id="3.30.2350.10">
    <property type="entry name" value="Pseudouridine synthase"/>
    <property type="match status" value="1"/>
</dbReference>
<evidence type="ECO:0000313" key="2">
    <source>
        <dbReference type="EMBL" id="MPN35053.1"/>
    </source>
</evidence>
<accession>A0A645HHA5</accession>
<comment type="caution">
    <text evidence="2">The sequence shown here is derived from an EMBL/GenBank/DDBJ whole genome shotgun (WGS) entry which is preliminary data.</text>
</comment>
<dbReference type="AlphaFoldDB" id="A0A645HHA5"/>
<feature type="domain" description="Pseudouridine synthase RsuA/RluA-like" evidence="1">
    <location>
        <begin position="1"/>
        <end position="105"/>
    </location>
</feature>
<dbReference type="InterPro" id="IPR050188">
    <property type="entry name" value="RluA_PseudoU_synthase"/>
</dbReference>
<evidence type="ECO:0000259" key="1">
    <source>
        <dbReference type="Pfam" id="PF00849"/>
    </source>
</evidence>
<dbReference type="GO" id="GO:0001522">
    <property type="term" value="P:pseudouridine synthesis"/>
    <property type="evidence" value="ECO:0007669"/>
    <property type="project" value="InterPro"/>
</dbReference>
<dbReference type="SUPFAM" id="SSF55120">
    <property type="entry name" value="Pseudouridine synthase"/>
    <property type="match status" value="1"/>
</dbReference>
<name>A0A645HHA5_9ZZZZ</name>